<dbReference type="InterPro" id="IPR009214">
    <property type="entry name" value="DUF1129"/>
</dbReference>
<evidence type="ECO:0000313" key="3">
    <source>
        <dbReference type="Proteomes" id="UP000500890"/>
    </source>
</evidence>
<evidence type="ECO:0000313" key="2">
    <source>
        <dbReference type="EMBL" id="QIL46006.1"/>
    </source>
</evidence>
<feature type="transmembrane region" description="Helical" evidence="1">
    <location>
        <begin position="96"/>
        <end position="117"/>
    </location>
</feature>
<reference evidence="2 3" key="1">
    <citation type="submission" date="2020-03" db="EMBL/GenBank/DDBJ databases">
        <title>Vagococcus sp. nov., isolated from beetles.</title>
        <authorList>
            <person name="Hyun D.-W."/>
            <person name="Bae J.-W."/>
        </authorList>
    </citation>
    <scope>NUCLEOTIDE SEQUENCE [LARGE SCALE GENOMIC DNA]</scope>
    <source>
        <strain evidence="2 3">HDW17A</strain>
    </source>
</reference>
<evidence type="ECO:0000256" key="1">
    <source>
        <dbReference type="SAM" id="Phobius"/>
    </source>
</evidence>
<dbReference type="Pfam" id="PF06570">
    <property type="entry name" value="DUF1129"/>
    <property type="match status" value="1"/>
</dbReference>
<dbReference type="KEGG" id="vah:G7081_02280"/>
<sequence>MEIEQIRDQVAENRELEKQLTKRNEQYVFDLKKALIAANLSEIDLAKELNVILPELVNGQRTGQTARQLFGTVTERSDLIINKPKSQKESSLKEMWLDNSLLLFVFLTFMAGVIPMFSKTPANSQNQGLLTILVASISGGYAFYLIYKFVYRFDRPGADQTGRPGALKSMFIMVAILLVWITIFMFAGLIPPSINITLSNVAYIVLAAAVFLVRYLIKKKFGIRGSILTR</sequence>
<dbReference type="Proteomes" id="UP000500890">
    <property type="component" value="Chromosome"/>
</dbReference>
<accession>A0A6G8ALX6</accession>
<feature type="transmembrane region" description="Helical" evidence="1">
    <location>
        <begin position="196"/>
        <end position="217"/>
    </location>
</feature>
<keyword evidence="1" id="KW-0812">Transmembrane</keyword>
<feature type="transmembrane region" description="Helical" evidence="1">
    <location>
        <begin position="129"/>
        <end position="150"/>
    </location>
</feature>
<name>A0A6G8ALX6_9ENTE</name>
<keyword evidence="3" id="KW-1185">Reference proteome</keyword>
<dbReference type="AlphaFoldDB" id="A0A6G8ALX6"/>
<keyword evidence="1" id="KW-0472">Membrane</keyword>
<dbReference type="PIRSF" id="PIRSF033111">
    <property type="entry name" value="UCP033111"/>
    <property type="match status" value="1"/>
</dbReference>
<proteinExistence type="predicted"/>
<dbReference type="SUPFAM" id="SSF158560">
    <property type="entry name" value="BH3980-like"/>
    <property type="match status" value="1"/>
</dbReference>
<organism evidence="2 3">
    <name type="scientific">Vagococcus coleopterorum</name>
    <dbReference type="NCBI Taxonomy" id="2714946"/>
    <lineage>
        <taxon>Bacteria</taxon>
        <taxon>Bacillati</taxon>
        <taxon>Bacillota</taxon>
        <taxon>Bacilli</taxon>
        <taxon>Lactobacillales</taxon>
        <taxon>Enterococcaceae</taxon>
        <taxon>Vagococcus</taxon>
    </lineage>
</organism>
<dbReference type="EMBL" id="CP049886">
    <property type="protein sequence ID" value="QIL46006.1"/>
    <property type="molecule type" value="Genomic_DNA"/>
</dbReference>
<protein>
    <submittedName>
        <fullName evidence="2">DUF1129 domain-containing protein</fullName>
    </submittedName>
</protein>
<keyword evidence="1" id="KW-1133">Transmembrane helix</keyword>
<gene>
    <name evidence="2" type="ORF">G7081_02280</name>
</gene>
<feature type="transmembrane region" description="Helical" evidence="1">
    <location>
        <begin position="171"/>
        <end position="190"/>
    </location>
</feature>